<accession>A0A0J7JTN7</accession>
<dbReference type="Proteomes" id="UP000036403">
    <property type="component" value="Unassembled WGS sequence"/>
</dbReference>
<dbReference type="PaxDb" id="67767-A0A0J7JTN7"/>
<evidence type="ECO:0000313" key="2">
    <source>
        <dbReference type="EMBL" id="KMQ81384.1"/>
    </source>
</evidence>
<reference evidence="2 3" key="1">
    <citation type="submission" date="2015-04" db="EMBL/GenBank/DDBJ databases">
        <title>Lasius niger genome sequencing.</title>
        <authorList>
            <person name="Konorov E.A."/>
            <person name="Nikitin M.A."/>
            <person name="Kirill M.V."/>
            <person name="Chang P."/>
        </authorList>
    </citation>
    <scope>NUCLEOTIDE SEQUENCE [LARGE SCALE GENOMIC DNA]</scope>
    <source>
        <tissue evidence="2">Whole</tissue>
    </source>
</reference>
<dbReference type="AlphaFoldDB" id="A0A0J7JTN7"/>
<evidence type="ECO:0000313" key="3">
    <source>
        <dbReference type="Proteomes" id="UP000036403"/>
    </source>
</evidence>
<feature type="region of interest" description="Disordered" evidence="1">
    <location>
        <begin position="1"/>
        <end position="26"/>
    </location>
</feature>
<sequence length="90" mass="9984">YPSTASTRPLTSQPWPPRSRTTRTPAHCLSSASTTCRRCCRARQASHLARGSGSRCCSSRTARRRGSGWMRRGCLTKRLRCCPRLCEGGN</sequence>
<feature type="non-terminal residue" evidence="2">
    <location>
        <position position="1"/>
    </location>
</feature>
<evidence type="ECO:0000256" key="1">
    <source>
        <dbReference type="SAM" id="MobiDB-lite"/>
    </source>
</evidence>
<comment type="caution">
    <text evidence="2">The sequence shown here is derived from an EMBL/GenBank/DDBJ whole genome shotgun (WGS) entry which is preliminary data.</text>
</comment>
<proteinExistence type="predicted"/>
<keyword evidence="3" id="KW-1185">Reference proteome</keyword>
<gene>
    <name evidence="2" type="ORF">RF55_26504</name>
</gene>
<dbReference type="EMBL" id="LBMM01036056">
    <property type="protein sequence ID" value="KMQ81384.1"/>
    <property type="molecule type" value="Genomic_DNA"/>
</dbReference>
<protein>
    <submittedName>
        <fullName evidence="2">Ubiquitin thiolesterase</fullName>
    </submittedName>
</protein>
<organism evidence="2 3">
    <name type="scientific">Lasius niger</name>
    <name type="common">Black garden ant</name>
    <dbReference type="NCBI Taxonomy" id="67767"/>
    <lineage>
        <taxon>Eukaryota</taxon>
        <taxon>Metazoa</taxon>
        <taxon>Ecdysozoa</taxon>
        <taxon>Arthropoda</taxon>
        <taxon>Hexapoda</taxon>
        <taxon>Insecta</taxon>
        <taxon>Pterygota</taxon>
        <taxon>Neoptera</taxon>
        <taxon>Endopterygota</taxon>
        <taxon>Hymenoptera</taxon>
        <taxon>Apocrita</taxon>
        <taxon>Aculeata</taxon>
        <taxon>Formicoidea</taxon>
        <taxon>Formicidae</taxon>
        <taxon>Formicinae</taxon>
        <taxon>Lasius</taxon>
        <taxon>Lasius</taxon>
    </lineage>
</organism>
<feature type="non-terminal residue" evidence="2">
    <location>
        <position position="90"/>
    </location>
</feature>
<name>A0A0J7JTN7_LASNI</name>
<feature type="compositionally biased region" description="Polar residues" evidence="1">
    <location>
        <begin position="1"/>
        <end position="13"/>
    </location>
</feature>